<name>A0A009IB07_ACIB9</name>
<keyword evidence="1" id="KW-0969">Cilium</keyword>
<dbReference type="GO" id="GO:0008168">
    <property type="term" value="F:methyltransferase activity"/>
    <property type="evidence" value="ECO:0007669"/>
    <property type="project" value="UniProtKB-KW"/>
</dbReference>
<dbReference type="GO" id="GO:0032259">
    <property type="term" value="P:methylation"/>
    <property type="evidence" value="ECO:0007669"/>
    <property type="project" value="UniProtKB-KW"/>
</dbReference>
<accession>A0A009IB07</accession>
<proteinExistence type="predicted"/>
<dbReference type="Proteomes" id="UP000020595">
    <property type="component" value="Unassembled WGS sequence"/>
</dbReference>
<sequence>MLSQVATPDECLRCGACCAHFRVSFYWAEAELMEEHLVEPLTPVYSCMRGTNQPEPRCQALTGEIGKEVGCSIYAVRSSTCREVQIADEQCNKARLAHQLIPLIEVNPADSENDHDYDQVS</sequence>
<reference evidence="1 2" key="1">
    <citation type="submission" date="2014-02" db="EMBL/GenBank/DDBJ databases">
        <title>Comparative genomics and transcriptomics to identify genetic mechanisms underlying the emergence of carbapenem resistant Acinetobacter baumannii (CRAb).</title>
        <authorList>
            <person name="Harris A.D."/>
            <person name="Johnson K.J."/>
            <person name="George J."/>
            <person name="Shefchek K."/>
            <person name="Daugherty S.C."/>
            <person name="Parankush S."/>
            <person name="Sadzewicz L."/>
            <person name="Tallon L."/>
            <person name="Sengamalay N."/>
            <person name="Hazen T.H."/>
            <person name="Rasko D.A."/>
        </authorList>
    </citation>
    <scope>NUCLEOTIDE SEQUENCE [LARGE SCALE GENOMIC DNA]</scope>
    <source>
        <strain evidence="1 2">1295743</strain>
    </source>
</reference>
<dbReference type="RefSeq" id="WP_032050642.1">
    <property type="nucleotide sequence ID" value="NZ_JEWH01000002.1"/>
</dbReference>
<keyword evidence="1" id="KW-0489">Methyltransferase</keyword>
<gene>
    <name evidence="1" type="ORF">J512_0392</name>
</gene>
<comment type="caution">
    <text evidence="1">The sequence shown here is derived from an EMBL/GenBank/DDBJ whole genome shotgun (WGS) entry which is preliminary data.</text>
</comment>
<dbReference type="InterPro" id="IPR005358">
    <property type="entry name" value="Puta_zinc/iron-chelating_dom"/>
</dbReference>
<evidence type="ECO:0000313" key="2">
    <source>
        <dbReference type="Proteomes" id="UP000020595"/>
    </source>
</evidence>
<organism evidence="1 2">
    <name type="scientific">Acinetobacter baumannii (strain 1295743)</name>
    <dbReference type="NCBI Taxonomy" id="1310613"/>
    <lineage>
        <taxon>Bacteria</taxon>
        <taxon>Pseudomonadati</taxon>
        <taxon>Pseudomonadota</taxon>
        <taxon>Gammaproteobacteria</taxon>
        <taxon>Moraxellales</taxon>
        <taxon>Moraxellaceae</taxon>
        <taxon>Acinetobacter</taxon>
        <taxon>Acinetobacter calcoaceticus/baumannii complex</taxon>
    </lineage>
</organism>
<dbReference type="Pfam" id="PF03692">
    <property type="entry name" value="CxxCxxCC"/>
    <property type="match status" value="1"/>
</dbReference>
<dbReference type="EMBL" id="JEWH01000002">
    <property type="protein sequence ID" value="EXB07571.1"/>
    <property type="molecule type" value="Genomic_DNA"/>
</dbReference>
<keyword evidence="1" id="KW-0282">Flagellum</keyword>
<evidence type="ECO:0000313" key="1">
    <source>
        <dbReference type="EMBL" id="EXB07571.1"/>
    </source>
</evidence>
<keyword evidence="1" id="KW-0808">Transferase</keyword>
<dbReference type="PATRIC" id="fig|1310613.3.peg.376"/>
<dbReference type="AlphaFoldDB" id="A0A009IB07"/>
<protein>
    <submittedName>
        <fullName evidence="1">Flagellin N-methylase family protein</fullName>
    </submittedName>
</protein>
<keyword evidence="1" id="KW-0966">Cell projection</keyword>